<dbReference type="InterPro" id="IPR023485">
    <property type="entry name" value="Ptyr_pPase"/>
</dbReference>
<proteinExistence type="predicted"/>
<feature type="domain" description="N-acetyltransferase" evidence="2">
    <location>
        <begin position="161"/>
        <end position="303"/>
    </location>
</feature>
<name>A0A7I9VMW2_9BACT</name>
<dbReference type="SMART" id="SM00226">
    <property type="entry name" value="LMWPc"/>
    <property type="match status" value="1"/>
</dbReference>
<accession>A0A7I9VMW2</accession>
<protein>
    <recommendedName>
        <fullName evidence="2">N-acetyltransferase domain-containing protein</fullName>
    </recommendedName>
</protein>
<keyword evidence="1" id="KW-0059">Arsenical resistance</keyword>
<dbReference type="InterPro" id="IPR000182">
    <property type="entry name" value="GNAT_dom"/>
</dbReference>
<reference evidence="4" key="1">
    <citation type="journal article" date="2020" name="Appl. Environ. Microbiol.">
        <title>Diazotrophic Anaeromyxobacter Isolates from Soils.</title>
        <authorList>
            <person name="Masuda Y."/>
            <person name="Yamanaka H."/>
            <person name="Xu Z.X."/>
            <person name="Shiratori Y."/>
            <person name="Aono T."/>
            <person name="Amachi S."/>
            <person name="Senoo K."/>
            <person name="Itoh H."/>
        </authorList>
    </citation>
    <scope>NUCLEOTIDE SEQUENCE [LARGE SCALE GENOMIC DNA]</scope>
    <source>
        <strain evidence="4">R267</strain>
    </source>
</reference>
<dbReference type="Gene3D" id="3.40.630.30">
    <property type="match status" value="1"/>
</dbReference>
<dbReference type="GO" id="GO:0046685">
    <property type="term" value="P:response to arsenic-containing substance"/>
    <property type="evidence" value="ECO:0007669"/>
    <property type="project" value="UniProtKB-KW"/>
</dbReference>
<dbReference type="PANTHER" id="PTHR43428">
    <property type="entry name" value="ARSENATE REDUCTASE"/>
    <property type="match status" value="1"/>
</dbReference>
<comment type="caution">
    <text evidence="3">The sequence shown here is derived from an EMBL/GenBank/DDBJ whole genome shotgun (WGS) entry which is preliminary data.</text>
</comment>
<evidence type="ECO:0000313" key="4">
    <source>
        <dbReference type="Proteomes" id="UP000503640"/>
    </source>
</evidence>
<evidence type="ECO:0000259" key="2">
    <source>
        <dbReference type="PROSITE" id="PS51186"/>
    </source>
</evidence>
<dbReference type="PANTHER" id="PTHR43428:SF1">
    <property type="entry name" value="ARSENATE REDUCTASE"/>
    <property type="match status" value="1"/>
</dbReference>
<dbReference type="SUPFAM" id="SSF52788">
    <property type="entry name" value="Phosphotyrosine protein phosphatases I"/>
    <property type="match status" value="1"/>
</dbReference>
<dbReference type="GO" id="GO:0016747">
    <property type="term" value="F:acyltransferase activity, transferring groups other than amino-acyl groups"/>
    <property type="evidence" value="ECO:0007669"/>
    <property type="project" value="InterPro"/>
</dbReference>
<dbReference type="Pfam" id="PF13508">
    <property type="entry name" value="Acetyltransf_7"/>
    <property type="match status" value="1"/>
</dbReference>
<dbReference type="InterPro" id="IPR016181">
    <property type="entry name" value="Acyl_CoA_acyltransferase"/>
</dbReference>
<evidence type="ECO:0000313" key="3">
    <source>
        <dbReference type="EMBL" id="GEJ57745.1"/>
    </source>
</evidence>
<evidence type="ECO:0000256" key="1">
    <source>
        <dbReference type="ARBA" id="ARBA00022849"/>
    </source>
</evidence>
<dbReference type="Proteomes" id="UP000503640">
    <property type="component" value="Unassembled WGS sequence"/>
</dbReference>
<dbReference type="AlphaFoldDB" id="A0A7I9VMW2"/>
<dbReference type="EMBL" id="BJTG01000005">
    <property type="protein sequence ID" value="GEJ57745.1"/>
    <property type="molecule type" value="Genomic_DNA"/>
</dbReference>
<dbReference type="SUPFAM" id="SSF55729">
    <property type="entry name" value="Acyl-CoA N-acyltransferases (Nat)"/>
    <property type="match status" value="1"/>
</dbReference>
<dbReference type="PROSITE" id="PS51186">
    <property type="entry name" value="GNAT"/>
    <property type="match status" value="1"/>
</dbReference>
<sequence length="305" mass="31920">MSSWEADADLLNSSGARHALILSRTHSALGQLAQGMARALAPRQIRISSAAPGRGRVDPLAQRVLAELSVGVADEPPRALDEVDTADVQAIVVLSEEDPTPPALRGVLKVHWPLPEPADGGGTGEEKLARYRAVRNELRRRLIRVFARELAAPAATGAATIAIGPASGGDLGAIQQLLAASLLPLRDVGGAHQRFLAASEGGRVIGCAGLQVAGQDGLVRSMAVHWTRRNAGLGSRLHERLLFEAVLAGVRTLYVVTSTAEDFFAGHGFRKVAPEAVPAALQASEEYTAFVPGGSTVMSRPVSPA</sequence>
<gene>
    <name evidence="3" type="ORF">AMYX_24860</name>
</gene>
<dbReference type="CDD" id="cd04301">
    <property type="entry name" value="NAT_SF"/>
    <property type="match status" value="1"/>
</dbReference>
<keyword evidence="4" id="KW-1185">Reference proteome</keyword>
<dbReference type="RefSeq" id="WP_176065594.1">
    <property type="nucleotide sequence ID" value="NZ_BJTG01000005.1"/>
</dbReference>
<dbReference type="InterPro" id="IPR036196">
    <property type="entry name" value="Ptyr_pPase_sf"/>
</dbReference>
<dbReference type="Gene3D" id="3.40.50.2300">
    <property type="match status" value="1"/>
</dbReference>
<organism evidence="3 4">
    <name type="scientific">Anaeromyxobacter diazotrophicus</name>
    <dbReference type="NCBI Taxonomy" id="2590199"/>
    <lineage>
        <taxon>Bacteria</taxon>
        <taxon>Pseudomonadati</taxon>
        <taxon>Myxococcota</taxon>
        <taxon>Myxococcia</taxon>
        <taxon>Myxococcales</taxon>
        <taxon>Cystobacterineae</taxon>
        <taxon>Anaeromyxobacteraceae</taxon>
        <taxon>Anaeromyxobacter</taxon>
    </lineage>
</organism>